<dbReference type="SUPFAM" id="SSF56672">
    <property type="entry name" value="DNA/RNA polymerases"/>
    <property type="match status" value="1"/>
</dbReference>
<name>A0A6A5B1G8_APHAT</name>
<gene>
    <name evidence="2" type="ORF">AaE_000417</name>
</gene>
<accession>A0A6A5B1G8</accession>
<evidence type="ECO:0000313" key="2">
    <source>
        <dbReference type="EMBL" id="KAF0775883.1"/>
    </source>
</evidence>
<sequence>MRWVFKIKYDDSTTEAKRQVARYKAQLVIQGYTQVQGVNVEESYSPVIAKEILRMMLTLGAVLNDEIDAMDAITAYLNGEIDCEIYVKHPPGFGTAIHPRDVLRVLRRVYGLKQAPCLWFQILAIYLREQGYTQLVKDRCVFTKVMDGRSVNIGVYVDDLVIMAPTKDMMTTIKHVLSARFRMHNLGPLKFILGFHIVRDRSQ</sequence>
<comment type="caution">
    <text evidence="2">The sequence shown here is derived from an EMBL/GenBank/DDBJ whole genome shotgun (WGS) entry which is preliminary data.</text>
</comment>
<dbReference type="InterPro" id="IPR013103">
    <property type="entry name" value="RVT_2"/>
</dbReference>
<evidence type="ECO:0000259" key="1">
    <source>
        <dbReference type="Pfam" id="PF07727"/>
    </source>
</evidence>
<proteinExistence type="predicted"/>
<protein>
    <recommendedName>
        <fullName evidence="1">Reverse transcriptase Ty1/copia-type domain-containing protein</fullName>
    </recommendedName>
</protein>
<dbReference type="EMBL" id="VJMI01000852">
    <property type="protein sequence ID" value="KAF0775883.1"/>
    <property type="molecule type" value="Genomic_DNA"/>
</dbReference>
<organism evidence="2 3">
    <name type="scientific">Aphanomyces astaci</name>
    <name type="common">Crayfish plague agent</name>
    <dbReference type="NCBI Taxonomy" id="112090"/>
    <lineage>
        <taxon>Eukaryota</taxon>
        <taxon>Sar</taxon>
        <taxon>Stramenopiles</taxon>
        <taxon>Oomycota</taxon>
        <taxon>Saprolegniomycetes</taxon>
        <taxon>Saprolegniales</taxon>
        <taxon>Verrucalvaceae</taxon>
        <taxon>Aphanomyces</taxon>
    </lineage>
</organism>
<dbReference type="AlphaFoldDB" id="A0A6A5B1G8"/>
<dbReference type="Proteomes" id="UP000469452">
    <property type="component" value="Unassembled WGS sequence"/>
</dbReference>
<reference evidence="2 3" key="1">
    <citation type="submission" date="2019-06" db="EMBL/GenBank/DDBJ databases">
        <title>Genomics analysis of Aphanomyces spp. identifies a new class of oomycete effector associated with host adaptation.</title>
        <authorList>
            <person name="Gaulin E."/>
        </authorList>
    </citation>
    <scope>NUCLEOTIDE SEQUENCE [LARGE SCALE GENOMIC DNA]</scope>
    <source>
        <strain evidence="2 3">E</strain>
    </source>
</reference>
<dbReference type="Pfam" id="PF07727">
    <property type="entry name" value="RVT_2"/>
    <property type="match status" value="1"/>
</dbReference>
<evidence type="ECO:0000313" key="3">
    <source>
        <dbReference type="Proteomes" id="UP000469452"/>
    </source>
</evidence>
<dbReference type="InterPro" id="IPR043502">
    <property type="entry name" value="DNA/RNA_pol_sf"/>
</dbReference>
<feature type="domain" description="Reverse transcriptase Ty1/copia-type" evidence="1">
    <location>
        <begin position="2"/>
        <end position="200"/>
    </location>
</feature>